<reference evidence="1" key="1">
    <citation type="submission" date="2020-05" db="EMBL/GenBank/DDBJ databases">
        <title>WGS assembly of Panicum virgatum.</title>
        <authorList>
            <person name="Lovell J.T."/>
            <person name="Jenkins J."/>
            <person name="Shu S."/>
            <person name="Juenger T.E."/>
            <person name="Schmutz J."/>
        </authorList>
    </citation>
    <scope>NUCLEOTIDE SEQUENCE</scope>
    <source>
        <strain evidence="1">AP13</strain>
    </source>
</reference>
<keyword evidence="2" id="KW-1185">Reference proteome</keyword>
<dbReference type="AlphaFoldDB" id="A0A8T0NDM2"/>
<gene>
    <name evidence="1" type="ORF">PVAP13_9KG137300</name>
</gene>
<evidence type="ECO:0000313" key="1">
    <source>
        <dbReference type="EMBL" id="KAG2548101.1"/>
    </source>
</evidence>
<accession>A0A8T0NDM2</accession>
<evidence type="ECO:0000313" key="2">
    <source>
        <dbReference type="Proteomes" id="UP000823388"/>
    </source>
</evidence>
<protein>
    <submittedName>
        <fullName evidence="1">Uncharacterized protein</fullName>
    </submittedName>
</protein>
<comment type="caution">
    <text evidence="1">The sequence shown here is derived from an EMBL/GenBank/DDBJ whole genome shotgun (WGS) entry which is preliminary data.</text>
</comment>
<dbReference type="EMBL" id="CM029053">
    <property type="protein sequence ID" value="KAG2548101.1"/>
    <property type="molecule type" value="Genomic_DNA"/>
</dbReference>
<sequence length="97" mass="10419">MVASGVRLGELRHAAMTQAAAGSRTGAPARRYGSRHLAYSLIEDQIGGGEASCASYGQMPHAVARIDGCWNRHPRVLHLTVRDVSYCSKSSLLHDTV</sequence>
<organism evidence="1 2">
    <name type="scientific">Panicum virgatum</name>
    <name type="common">Blackwell switchgrass</name>
    <dbReference type="NCBI Taxonomy" id="38727"/>
    <lineage>
        <taxon>Eukaryota</taxon>
        <taxon>Viridiplantae</taxon>
        <taxon>Streptophyta</taxon>
        <taxon>Embryophyta</taxon>
        <taxon>Tracheophyta</taxon>
        <taxon>Spermatophyta</taxon>
        <taxon>Magnoliopsida</taxon>
        <taxon>Liliopsida</taxon>
        <taxon>Poales</taxon>
        <taxon>Poaceae</taxon>
        <taxon>PACMAD clade</taxon>
        <taxon>Panicoideae</taxon>
        <taxon>Panicodae</taxon>
        <taxon>Paniceae</taxon>
        <taxon>Panicinae</taxon>
        <taxon>Panicum</taxon>
        <taxon>Panicum sect. Hiantes</taxon>
    </lineage>
</organism>
<dbReference type="Proteomes" id="UP000823388">
    <property type="component" value="Chromosome 9K"/>
</dbReference>
<proteinExistence type="predicted"/>
<name>A0A8T0NDM2_PANVG</name>